<proteinExistence type="predicted"/>
<protein>
    <submittedName>
        <fullName evidence="1">Uncharacterized protein</fullName>
    </submittedName>
</protein>
<name>A0ABD2Z9Q5_9GENT</name>
<reference evidence="1 2" key="1">
    <citation type="submission" date="2024-11" db="EMBL/GenBank/DDBJ databases">
        <title>A near-complete genome assembly of Cinchona calisaya.</title>
        <authorList>
            <person name="Lian D.C."/>
            <person name="Zhao X.W."/>
            <person name="Wei L."/>
        </authorList>
    </citation>
    <scope>NUCLEOTIDE SEQUENCE [LARGE SCALE GENOMIC DNA]</scope>
    <source>
        <tissue evidence="1">Nenye</tissue>
    </source>
</reference>
<keyword evidence="2" id="KW-1185">Reference proteome</keyword>
<comment type="caution">
    <text evidence="1">The sequence shown here is derived from an EMBL/GenBank/DDBJ whole genome shotgun (WGS) entry which is preliminary data.</text>
</comment>
<evidence type="ECO:0000313" key="2">
    <source>
        <dbReference type="Proteomes" id="UP001630127"/>
    </source>
</evidence>
<dbReference type="AlphaFoldDB" id="A0ABD2Z9Q5"/>
<organism evidence="1 2">
    <name type="scientific">Cinchona calisaya</name>
    <dbReference type="NCBI Taxonomy" id="153742"/>
    <lineage>
        <taxon>Eukaryota</taxon>
        <taxon>Viridiplantae</taxon>
        <taxon>Streptophyta</taxon>
        <taxon>Embryophyta</taxon>
        <taxon>Tracheophyta</taxon>
        <taxon>Spermatophyta</taxon>
        <taxon>Magnoliopsida</taxon>
        <taxon>eudicotyledons</taxon>
        <taxon>Gunneridae</taxon>
        <taxon>Pentapetalae</taxon>
        <taxon>asterids</taxon>
        <taxon>lamiids</taxon>
        <taxon>Gentianales</taxon>
        <taxon>Rubiaceae</taxon>
        <taxon>Cinchonoideae</taxon>
        <taxon>Cinchoneae</taxon>
        <taxon>Cinchona</taxon>
    </lineage>
</organism>
<gene>
    <name evidence="1" type="ORF">ACH5RR_021952</name>
</gene>
<evidence type="ECO:0000313" key="1">
    <source>
        <dbReference type="EMBL" id="KAL3515050.1"/>
    </source>
</evidence>
<dbReference type="EMBL" id="JBJUIK010000010">
    <property type="protein sequence ID" value="KAL3515050.1"/>
    <property type="molecule type" value="Genomic_DNA"/>
</dbReference>
<sequence length="93" mass="10652">MLALEEVLERFKAKCSNFRTRCLDFAHFRPARLAMKNMFEAANWSKATSTLFITIPGKSVIPHLNQNISFDEREHSQLISTSQEDCVHAQLAL</sequence>
<dbReference type="Proteomes" id="UP001630127">
    <property type="component" value="Unassembled WGS sequence"/>
</dbReference>
<accession>A0ABD2Z9Q5</accession>